<sequence>MPLDEGPCLLDPTGREDPRAGPAQPVTEVAAEQVGDRVSRDGGHGDADEREPQGQLERAGGDEEAGADHERVARQEEAGQQAGLREGDAHEQQERERAERRELGEQQAVHGGLETVGR</sequence>
<reference evidence="3" key="1">
    <citation type="journal article" date="2019" name="Int. J. Syst. Evol. Microbiol.">
        <title>The Global Catalogue of Microorganisms (GCM) 10K type strain sequencing project: providing services to taxonomists for standard genome sequencing and annotation.</title>
        <authorList>
            <consortium name="The Broad Institute Genomics Platform"/>
            <consortium name="The Broad Institute Genome Sequencing Center for Infectious Disease"/>
            <person name="Wu L."/>
            <person name="Ma J."/>
        </authorList>
    </citation>
    <scope>NUCLEOTIDE SEQUENCE [LARGE SCALE GENOMIC DNA]</scope>
    <source>
        <strain evidence="3">JCM 16259</strain>
    </source>
</reference>
<evidence type="ECO:0000313" key="3">
    <source>
        <dbReference type="Proteomes" id="UP001500730"/>
    </source>
</evidence>
<dbReference type="Proteomes" id="UP001500730">
    <property type="component" value="Unassembled WGS sequence"/>
</dbReference>
<gene>
    <name evidence="2" type="ORF">GCM10009858_32520</name>
</gene>
<keyword evidence="3" id="KW-1185">Reference proteome</keyword>
<evidence type="ECO:0000313" key="2">
    <source>
        <dbReference type="EMBL" id="GAA2491978.1"/>
    </source>
</evidence>
<name>A0ABP5Z615_9MICO</name>
<comment type="caution">
    <text evidence="2">The sequence shown here is derived from an EMBL/GenBank/DDBJ whole genome shotgun (WGS) entry which is preliminary data.</text>
</comment>
<organism evidence="2 3">
    <name type="scientific">Terrabacter carboxydivorans</name>
    <dbReference type="NCBI Taxonomy" id="619730"/>
    <lineage>
        <taxon>Bacteria</taxon>
        <taxon>Bacillati</taxon>
        <taxon>Actinomycetota</taxon>
        <taxon>Actinomycetes</taxon>
        <taxon>Micrococcales</taxon>
        <taxon>Intrasporangiaceae</taxon>
        <taxon>Terrabacter</taxon>
    </lineage>
</organism>
<dbReference type="EMBL" id="BAAARE010000014">
    <property type="protein sequence ID" value="GAA2491978.1"/>
    <property type="molecule type" value="Genomic_DNA"/>
</dbReference>
<feature type="compositionally biased region" description="Basic and acidic residues" evidence="1">
    <location>
        <begin position="85"/>
        <end position="104"/>
    </location>
</feature>
<feature type="compositionally biased region" description="Basic and acidic residues" evidence="1">
    <location>
        <begin position="34"/>
        <end position="52"/>
    </location>
</feature>
<accession>A0ABP5Z615</accession>
<feature type="region of interest" description="Disordered" evidence="1">
    <location>
        <begin position="1"/>
        <end position="118"/>
    </location>
</feature>
<feature type="compositionally biased region" description="Basic and acidic residues" evidence="1">
    <location>
        <begin position="66"/>
        <end position="77"/>
    </location>
</feature>
<evidence type="ECO:0000256" key="1">
    <source>
        <dbReference type="SAM" id="MobiDB-lite"/>
    </source>
</evidence>
<proteinExistence type="predicted"/>
<protein>
    <submittedName>
        <fullName evidence="2">Uncharacterized protein</fullName>
    </submittedName>
</protein>